<evidence type="ECO:0000313" key="10">
    <source>
        <dbReference type="EMBL" id="QUF06122.1"/>
    </source>
</evidence>
<dbReference type="InterPro" id="IPR017438">
    <property type="entry name" value="ATP-NAD_kinase_N"/>
</dbReference>
<evidence type="ECO:0000256" key="8">
    <source>
        <dbReference type="ARBA" id="ARBA00023264"/>
    </source>
</evidence>
<dbReference type="SUPFAM" id="SSF111331">
    <property type="entry name" value="NAD kinase/diacylglycerol kinase-like"/>
    <property type="match status" value="1"/>
</dbReference>
<dbReference type="Gene3D" id="3.40.50.10330">
    <property type="entry name" value="Probable inorganic polyphosphate/atp-NAD kinase, domain 1"/>
    <property type="match status" value="1"/>
</dbReference>
<feature type="domain" description="DAGKc" evidence="9">
    <location>
        <begin position="40"/>
        <end position="169"/>
    </location>
</feature>
<dbReference type="InterPro" id="IPR045540">
    <property type="entry name" value="YegS/DAGK_C"/>
</dbReference>
<keyword evidence="8" id="KW-1208">Phospholipid metabolism</keyword>
<evidence type="ECO:0000313" key="11">
    <source>
        <dbReference type="Proteomes" id="UP000677152"/>
    </source>
</evidence>
<keyword evidence="7" id="KW-0443">Lipid metabolism</keyword>
<organism evidence="10 11">
    <name type="scientific">Actinosynnema pretiosum subsp. pretiosum</name>
    <dbReference type="NCBI Taxonomy" id="103721"/>
    <lineage>
        <taxon>Bacteria</taxon>
        <taxon>Bacillati</taxon>
        <taxon>Actinomycetota</taxon>
        <taxon>Actinomycetes</taxon>
        <taxon>Pseudonocardiales</taxon>
        <taxon>Pseudonocardiaceae</taxon>
        <taxon>Actinosynnema</taxon>
    </lineage>
</organism>
<keyword evidence="7" id="KW-0444">Lipid biosynthesis</keyword>
<dbReference type="InterPro" id="IPR001206">
    <property type="entry name" value="Diacylglycerol_kinase_cat_dom"/>
</dbReference>
<name>A0AA45R5N0_9PSEU</name>
<dbReference type="GO" id="GO:0005886">
    <property type="term" value="C:plasma membrane"/>
    <property type="evidence" value="ECO:0007669"/>
    <property type="project" value="TreeGrafter"/>
</dbReference>
<keyword evidence="7" id="KW-0594">Phospholipid biosynthesis</keyword>
<dbReference type="PROSITE" id="PS50146">
    <property type="entry name" value="DAGK"/>
    <property type="match status" value="1"/>
</dbReference>
<dbReference type="GO" id="GO:0005524">
    <property type="term" value="F:ATP binding"/>
    <property type="evidence" value="ECO:0007669"/>
    <property type="project" value="UniProtKB-KW"/>
</dbReference>
<dbReference type="Pfam" id="PF00781">
    <property type="entry name" value="DAGK_cat"/>
    <property type="match status" value="1"/>
</dbReference>
<dbReference type="GO" id="GO:0004143">
    <property type="term" value="F:ATP-dependent diacylglycerol kinase activity"/>
    <property type="evidence" value="ECO:0007669"/>
    <property type="project" value="TreeGrafter"/>
</dbReference>
<keyword evidence="4" id="KW-0547">Nucleotide-binding</keyword>
<gene>
    <name evidence="10" type="ORF">KCV87_08730</name>
</gene>
<dbReference type="SMART" id="SM00046">
    <property type="entry name" value="DAGKc"/>
    <property type="match status" value="1"/>
</dbReference>
<proteinExistence type="inferred from homology"/>
<dbReference type="GO" id="GO:0008654">
    <property type="term" value="P:phospholipid biosynthetic process"/>
    <property type="evidence" value="ECO:0007669"/>
    <property type="project" value="UniProtKB-KW"/>
</dbReference>
<protein>
    <submittedName>
        <fullName evidence="10">Sphingosine kinase</fullName>
    </submittedName>
</protein>
<dbReference type="Proteomes" id="UP000677152">
    <property type="component" value="Chromosome"/>
</dbReference>
<accession>A0AA45R5N0</accession>
<dbReference type="InterPro" id="IPR016064">
    <property type="entry name" value="NAD/diacylglycerol_kinase_sf"/>
</dbReference>
<keyword evidence="5 10" id="KW-0418">Kinase</keyword>
<comment type="similarity">
    <text evidence="2">Belongs to the diacylglycerol/lipid kinase family.</text>
</comment>
<dbReference type="AlphaFoldDB" id="A0AA45R5N0"/>
<evidence type="ECO:0000256" key="1">
    <source>
        <dbReference type="ARBA" id="ARBA00001946"/>
    </source>
</evidence>
<dbReference type="Gene3D" id="2.60.200.40">
    <property type="match status" value="1"/>
</dbReference>
<evidence type="ECO:0000256" key="7">
    <source>
        <dbReference type="ARBA" id="ARBA00023209"/>
    </source>
</evidence>
<evidence type="ECO:0000256" key="4">
    <source>
        <dbReference type="ARBA" id="ARBA00022741"/>
    </source>
</evidence>
<dbReference type="PANTHER" id="PTHR12358:SF106">
    <property type="entry name" value="LIPID KINASE YEGS"/>
    <property type="match status" value="1"/>
</dbReference>
<keyword evidence="3" id="KW-0808">Transferase</keyword>
<evidence type="ECO:0000256" key="6">
    <source>
        <dbReference type="ARBA" id="ARBA00022840"/>
    </source>
</evidence>
<evidence type="ECO:0000256" key="2">
    <source>
        <dbReference type="ARBA" id="ARBA00005983"/>
    </source>
</evidence>
<sequence>MRGVRGSAHFVFPRTASAFRVSAPKLRSRAGSTSPTDWSAAVTRAALLVSPNSGGGAAARIAGTTAALLRESVDVLDLLVPTSTAEAAAMAERVVGANVDALVVLGGDGAAHVALQACAGTPTALAVIPAGTGNDLARALGSRSAADLVPALRSGERRRVDLGRVRGGRWFATVLCAGFDSAVNARANRMRWPAGPRRYDLALLAELLGPRPGRLLLGTPKGEIGVNALLVAVGNTGSYGGGVPVCPGADPEDGLFDVTVVEAVSRRTLLRVLPTLRTGDHTAHPAVHTFRASSIRLAGPAWTAYADGERQRALPVTATCVPGALSTIPSVLTDSSIPART</sequence>
<evidence type="ECO:0000256" key="5">
    <source>
        <dbReference type="ARBA" id="ARBA00022777"/>
    </source>
</evidence>
<reference evidence="10" key="1">
    <citation type="submission" date="2021-04" db="EMBL/GenBank/DDBJ databases">
        <title>Genomic sequence of Actinosynnema pretiosum subsp. pretiosum ATCC 31280 (C-14919).</title>
        <authorList>
            <person name="Bai L."/>
            <person name="Wang X."/>
            <person name="Xiao Y."/>
        </authorList>
    </citation>
    <scope>NUCLEOTIDE SEQUENCE</scope>
    <source>
        <strain evidence="10">ATCC 31280</strain>
    </source>
</reference>
<dbReference type="Pfam" id="PF19279">
    <property type="entry name" value="YegS_C"/>
    <property type="match status" value="1"/>
</dbReference>
<keyword evidence="6" id="KW-0067">ATP-binding</keyword>
<evidence type="ECO:0000256" key="3">
    <source>
        <dbReference type="ARBA" id="ARBA00022679"/>
    </source>
</evidence>
<comment type="cofactor">
    <cofactor evidence="1">
        <name>Mg(2+)</name>
        <dbReference type="ChEBI" id="CHEBI:18420"/>
    </cofactor>
</comment>
<dbReference type="PANTHER" id="PTHR12358">
    <property type="entry name" value="SPHINGOSINE KINASE"/>
    <property type="match status" value="1"/>
</dbReference>
<dbReference type="EMBL" id="CP073249">
    <property type="protein sequence ID" value="QUF06122.1"/>
    <property type="molecule type" value="Genomic_DNA"/>
</dbReference>
<dbReference type="InterPro" id="IPR050187">
    <property type="entry name" value="Lipid_Phosphate_FormReg"/>
</dbReference>
<evidence type="ECO:0000259" key="9">
    <source>
        <dbReference type="PROSITE" id="PS50146"/>
    </source>
</evidence>